<dbReference type="EMBL" id="KI925456">
    <property type="protein sequence ID" value="ETW84127.1"/>
    <property type="molecule type" value="Genomic_DNA"/>
</dbReference>
<dbReference type="Pfam" id="PF01535">
    <property type="entry name" value="PPR"/>
    <property type="match status" value="1"/>
</dbReference>
<feature type="repeat" description="PPR" evidence="5">
    <location>
        <begin position="482"/>
        <end position="516"/>
    </location>
</feature>
<reference evidence="7 8" key="1">
    <citation type="journal article" date="2012" name="New Phytol.">
        <title>Insight into trade-off between wood decay and parasitism from the genome of a fungal forest pathogen.</title>
        <authorList>
            <person name="Olson A."/>
            <person name="Aerts A."/>
            <person name="Asiegbu F."/>
            <person name="Belbahri L."/>
            <person name="Bouzid O."/>
            <person name="Broberg A."/>
            <person name="Canback B."/>
            <person name="Coutinho P.M."/>
            <person name="Cullen D."/>
            <person name="Dalman K."/>
            <person name="Deflorio G."/>
            <person name="van Diepen L.T."/>
            <person name="Dunand C."/>
            <person name="Duplessis S."/>
            <person name="Durling M."/>
            <person name="Gonthier P."/>
            <person name="Grimwood J."/>
            <person name="Fossdal C.G."/>
            <person name="Hansson D."/>
            <person name="Henrissat B."/>
            <person name="Hietala A."/>
            <person name="Himmelstrand K."/>
            <person name="Hoffmeister D."/>
            <person name="Hogberg N."/>
            <person name="James T.Y."/>
            <person name="Karlsson M."/>
            <person name="Kohler A."/>
            <person name="Kues U."/>
            <person name="Lee Y.H."/>
            <person name="Lin Y.C."/>
            <person name="Lind M."/>
            <person name="Lindquist E."/>
            <person name="Lombard V."/>
            <person name="Lucas S."/>
            <person name="Lunden K."/>
            <person name="Morin E."/>
            <person name="Murat C."/>
            <person name="Park J."/>
            <person name="Raffaello T."/>
            <person name="Rouze P."/>
            <person name="Salamov A."/>
            <person name="Schmutz J."/>
            <person name="Solheim H."/>
            <person name="Stahlberg J."/>
            <person name="Velez H."/>
            <person name="de Vries R.P."/>
            <person name="Wiebenga A."/>
            <person name="Woodward S."/>
            <person name="Yakovlev I."/>
            <person name="Garbelotto M."/>
            <person name="Martin F."/>
            <person name="Grigoriev I.V."/>
            <person name="Stenlid J."/>
        </authorList>
    </citation>
    <scope>NUCLEOTIDE SEQUENCE [LARGE SCALE GENOMIC DNA]</scope>
    <source>
        <strain evidence="7 8">TC 32-1</strain>
    </source>
</reference>
<evidence type="ECO:0000256" key="5">
    <source>
        <dbReference type="PROSITE-ProRule" id="PRU00708"/>
    </source>
</evidence>
<evidence type="ECO:0000256" key="1">
    <source>
        <dbReference type="ARBA" id="ARBA00006192"/>
    </source>
</evidence>
<evidence type="ECO:0000313" key="7">
    <source>
        <dbReference type="EMBL" id="ETW84127.1"/>
    </source>
</evidence>
<dbReference type="Pfam" id="PF13041">
    <property type="entry name" value="PPR_2"/>
    <property type="match status" value="1"/>
</dbReference>
<dbReference type="PANTHER" id="PTHR47447:SF24">
    <property type="entry name" value="PENTATRICOPEPTIDE REPEAT-CONTAINING PROTEIN"/>
    <property type="match status" value="1"/>
</dbReference>
<dbReference type="GeneID" id="20667377"/>
<evidence type="ECO:0008006" key="9">
    <source>
        <dbReference type="Google" id="ProtNLM"/>
    </source>
</evidence>
<comment type="similarity">
    <text evidence="1">Belongs to the CCM1 family.</text>
</comment>
<dbReference type="InterPro" id="IPR011990">
    <property type="entry name" value="TPR-like_helical_dom_sf"/>
</dbReference>
<feature type="repeat" description="PPR" evidence="5">
    <location>
        <begin position="517"/>
        <end position="551"/>
    </location>
</feature>
<dbReference type="eggNOG" id="KOG4197">
    <property type="taxonomic scope" value="Eukaryota"/>
</dbReference>
<feature type="compositionally biased region" description="Basic residues" evidence="6">
    <location>
        <begin position="92"/>
        <end position="102"/>
    </location>
</feature>
<dbReference type="HOGENOM" id="CLU_007929_0_0_1"/>
<dbReference type="InterPro" id="IPR002885">
    <property type="entry name" value="PPR_rpt"/>
</dbReference>
<protein>
    <recommendedName>
        <fullName evidence="9">Pentacotripeptide-repeat region of PRORP domain-containing protein</fullName>
    </recommendedName>
</protein>
<dbReference type="InParanoid" id="W4KE41"/>
<gene>
    <name evidence="7" type="ORF">HETIRDRAFT_150956</name>
</gene>
<evidence type="ECO:0000313" key="8">
    <source>
        <dbReference type="Proteomes" id="UP000030671"/>
    </source>
</evidence>
<accession>W4KE41</accession>
<evidence type="ECO:0000256" key="4">
    <source>
        <dbReference type="ARBA" id="ARBA00044511"/>
    </source>
</evidence>
<comment type="function">
    <text evidence="3">Regulates mitochondrial small subunit maturation by controlling 15S rRNA 5'-end processing. Localizes to the 5' precursor of the 15S rRNA in a position that is subsequently occupied by mS47 in the mature yeast mtSSU. Uses structure and sequence-specific RNA recognition, binding to a single-stranded region of the precursor and specifically recognizing bases -6 to -1. The exchange of Ccm1 for mS47 is coupled to the irreversible removal of precursor rRNA that is accompanied by conformational changes of the mitoribosomal proteins uS5m and mS26. These conformational changes signal completion of 5'-end rRNA processing through protection of the mature 5'-end of the 15S rRNA and stabilization of mS47. The removal of the 5' precursor together with the dissociation of Ccm1 may be catalyzed by the 5'-3' exoribonuclease Pet127. Involved in the specific removal of group I introns in mitochondrial encoded transcripts.</text>
</comment>
<dbReference type="PANTHER" id="PTHR47447">
    <property type="entry name" value="OS03G0856100 PROTEIN"/>
    <property type="match status" value="1"/>
</dbReference>
<dbReference type="Gene3D" id="1.25.40.10">
    <property type="entry name" value="Tetratricopeptide repeat domain"/>
    <property type="match status" value="3"/>
</dbReference>
<keyword evidence="8" id="KW-1185">Reference proteome</keyword>
<dbReference type="AlphaFoldDB" id="W4KE41"/>
<comment type="subunit">
    <text evidence="4">Binds to mitochondrial small subunit 15S rRNA.</text>
</comment>
<sequence>MTGEWGTALLCSRCLRGLGPATTDIATRLKRIKGKEKALPDTDWLLYSQWLFTKKCGSHVFPHAKASPHPCRNLRALPSLLAASPGTLPSRAPHRTQARHHFSTNAGAARRPQDAPNPVELLDRFTRGRPYQDKPIEVQDAWESYNLVRDRNSVLATKPEIVIPFVDRMATGAEALYTSDGSLDALNQWATLLMPLLSEVESLIEPVSLEAFSRQCLWVRCKALAGDIPAALSGVTRMELLRDGEDPAIECRAYESLLLAIHRTQGPVKVLEVICQKWTALGGRIFDPQYRYYGKAVNDALKSLSDTAFSILDDIEFPAAVVAARRDKGDRAERLRAGELLITFLIVRRCPEDAFAVLEELHQQGLRPNLTLQLELVLSLVRNRVFELANRLYSTLSTFVEPGAEPREYIMSGLHLFAHQGDVDRAEHYFGILKERNAVGVSSISLRLHVHALHGDTARVIQLFYEELAEARGRGEARRRARVHHYTSVIMAHAQRRDFDGINTWLEEMVKAGIRPDRYVYEVILNSFAMRGEVDEIGTVLQQMFEAGFAPNEITYTTVITLLAERRDAVAAEAIYKQAIREGVVPDRQMIAALMNAHAEVGSWRGVIRAFDYMTSSKTRQIRPRMDVFNILLKAYVLIGTPFETVSRIFRKIENAGTRPSIHTFTLLIQSACDSGLMDVAATIFQELEKLAKDWETGFQTNAYALTVIMAGYLRLGHKAKAKEVYDDMLVRGIQPTSVTFGAILRGYSNEGTEENLQLAQDFLRSLMDSDPNDRAWLVSSNTRLSGMEHIYGPLMSSHARRSSPEQVEALFQDMIDQGGEPTLSMLTLLLNSYRKVRDADSARKVWGQIVGLGMRYSKVKGLFSGANAEPPREDLQRQASILCVPLSIYMDVLSASGFHHEVADVWQKLKTMHFTFDSHNWNHLVAVLVRAGEPLRAFGIVERIILPYRQQLQHTTADRERAPETPLLFDDEMFAGADGPDEIVPARADRTFAAERRAAAARLATPHAQLLRGRGRDFAHPLHILHQISPSWQAWRPHRVTMLLLSMVLDHLESGRLIQPILPDDAPASWDEEWDEDQSAKADALIEMIQETCPETLRAVRDFRTQESAQAEIDNMIYSKQPGVASIQSRG</sequence>
<organism evidence="7 8">
    <name type="scientific">Heterobasidion irregulare (strain TC 32-1)</name>
    <dbReference type="NCBI Taxonomy" id="747525"/>
    <lineage>
        <taxon>Eukaryota</taxon>
        <taxon>Fungi</taxon>
        <taxon>Dikarya</taxon>
        <taxon>Basidiomycota</taxon>
        <taxon>Agaricomycotina</taxon>
        <taxon>Agaricomycetes</taxon>
        <taxon>Russulales</taxon>
        <taxon>Bondarzewiaceae</taxon>
        <taxon>Heterobasidion</taxon>
        <taxon>Heterobasidion annosum species complex</taxon>
    </lineage>
</organism>
<feature type="repeat" description="PPR" evidence="5">
    <location>
        <begin position="552"/>
        <end position="586"/>
    </location>
</feature>
<dbReference type="OrthoDB" id="185373at2759"/>
<dbReference type="KEGG" id="hir:HETIRDRAFT_150956"/>
<name>W4KE41_HETIT</name>
<evidence type="ECO:0000256" key="2">
    <source>
        <dbReference type="ARBA" id="ARBA00022737"/>
    </source>
</evidence>
<dbReference type="Proteomes" id="UP000030671">
    <property type="component" value="Unassembled WGS sequence"/>
</dbReference>
<keyword evidence="2" id="KW-0677">Repeat</keyword>
<evidence type="ECO:0000256" key="3">
    <source>
        <dbReference type="ARBA" id="ARBA00044493"/>
    </source>
</evidence>
<feature type="repeat" description="PPR" evidence="5">
    <location>
        <begin position="702"/>
        <end position="736"/>
    </location>
</feature>
<feature type="region of interest" description="Disordered" evidence="6">
    <location>
        <begin position="90"/>
        <end position="116"/>
    </location>
</feature>
<dbReference type="NCBIfam" id="TIGR00756">
    <property type="entry name" value="PPR"/>
    <property type="match status" value="4"/>
</dbReference>
<evidence type="ECO:0000256" key="6">
    <source>
        <dbReference type="SAM" id="MobiDB-lite"/>
    </source>
</evidence>
<dbReference type="STRING" id="747525.W4KE41"/>
<dbReference type="PROSITE" id="PS51375">
    <property type="entry name" value="PPR"/>
    <property type="match status" value="4"/>
</dbReference>
<dbReference type="RefSeq" id="XP_009543834.1">
    <property type="nucleotide sequence ID" value="XM_009545539.1"/>
</dbReference>
<proteinExistence type="inferred from homology"/>
<dbReference type="Pfam" id="PF13812">
    <property type="entry name" value="PPR_3"/>
    <property type="match status" value="2"/>
</dbReference>